<dbReference type="GeneID" id="128315541"/>
<comment type="similarity">
    <text evidence="1">Belongs to the beta type-B retroviral polymerase family. HERV class-II K(HML-2) pol subfamily.</text>
</comment>
<dbReference type="PROSITE" id="PS50879">
    <property type="entry name" value="RNASE_H_1"/>
    <property type="match status" value="1"/>
</dbReference>
<dbReference type="Gene3D" id="3.10.10.10">
    <property type="entry name" value="HIV Type 1 Reverse Transcriptase, subunit A, domain 1"/>
    <property type="match status" value="1"/>
</dbReference>
<dbReference type="PANTHER" id="PTHR33064:SF29">
    <property type="entry name" value="PEPTIDASE A2 DOMAIN-CONTAINING PROTEIN-RELATED"/>
    <property type="match status" value="1"/>
</dbReference>
<keyword evidence="4" id="KW-1185">Reference proteome</keyword>
<dbReference type="InterPro" id="IPR051320">
    <property type="entry name" value="Viral_Replic_Matur_Polypro"/>
</dbReference>
<evidence type="ECO:0000313" key="5">
    <source>
        <dbReference type="RefSeq" id="XP_053078321.1"/>
    </source>
</evidence>
<evidence type="ECO:0000313" key="4">
    <source>
        <dbReference type="Proteomes" id="UP001652583"/>
    </source>
</evidence>
<dbReference type="SUPFAM" id="SSF56672">
    <property type="entry name" value="DNA/RNA polymerases"/>
    <property type="match status" value="1"/>
</dbReference>
<evidence type="ECO:0000259" key="3">
    <source>
        <dbReference type="PROSITE" id="PS50879"/>
    </source>
</evidence>
<dbReference type="CDD" id="cd09273">
    <property type="entry name" value="RNase_HI_RT_Bel"/>
    <property type="match status" value="1"/>
</dbReference>
<feature type="domain" description="RNase H type-1" evidence="3">
    <location>
        <begin position="196"/>
        <end position="342"/>
    </location>
</feature>
<dbReference type="Proteomes" id="UP001652583">
    <property type="component" value="Chromosome B2"/>
</dbReference>
<organism evidence="4 5">
    <name type="scientific">Acinonyx jubatus</name>
    <name type="common">Cheetah</name>
    <dbReference type="NCBI Taxonomy" id="32536"/>
    <lineage>
        <taxon>Eukaryota</taxon>
        <taxon>Metazoa</taxon>
        <taxon>Chordata</taxon>
        <taxon>Craniata</taxon>
        <taxon>Vertebrata</taxon>
        <taxon>Euteleostomi</taxon>
        <taxon>Mammalia</taxon>
        <taxon>Eutheria</taxon>
        <taxon>Laurasiatheria</taxon>
        <taxon>Carnivora</taxon>
        <taxon>Feliformia</taxon>
        <taxon>Felidae</taxon>
        <taxon>Felinae</taxon>
        <taxon>Acinonyx</taxon>
    </lineage>
</organism>
<dbReference type="PANTHER" id="PTHR33064">
    <property type="entry name" value="POL PROTEIN"/>
    <property type="match status" value="1"/>
</dbReference>
<dbReference type="Gene3D" id="3.30.70.270">
    <property type="match status" value="1"/>
</dbReference>
<proteinExistence type="inferred from homology"/>
<feature type="region of interest" description="Disordered" evidence="2">
    <location>
        <begin position="352"/>
        <end position="372"/>
    </location>
</feature>
<evidence type="ECO:0000256" key="1">
    <source>
        <dbReference type="ARBA" id="ARBA00010879"/>
    </source>
</evidence>
<dbReference type="InterPro" id="IPR043502">
    <property type="entry name" value="DNA/RNA_pol_sf"/>
</dbReference>
<dbReference type="InterPro" id="IPR000477">
    <property type="entry name" value="RT_dom"/>
</dbReference>
<dbReference type="InterPro" id="IPR036397">
    <property type="entry name" value="RNaseH_sf"/>
</dbReference>
<dbReference type="SUPFAM" id="SSF53098">
    <property type="entry name" value="Ribonuclease H-like"/>
    <property type="match status" value="1"/>
</dbReference>
<reference evidence="5" key="1">
    <citation type="submission" date="2025-08" db="UniProtKB">
        <authorList>
            <consortium name="RefSeq"/>
        </authorList>
    </citation>
    <scope>IDENTIFICATION</scope>
    <source>
        <tissue evidence="5">Blood</tissue>
    </source>
</reference>
<evidence type="ECO:0000256" key="2">
    <source>
        <dbReference type="SAM" id="MobiDB-lite"/>
    </source>
</evidence>
<accession>A0ABM3Q310</accession>
<name>A0ABM3Q310_ACIJB</name>
<sequence length="372" mass="41278">MGLAAHRTPVLVELKPGESPVRLKQYPMSQEARKGIQPHIRRLRSLGVLVSCQSAWNTPLLPVKKPQTNDYRPVQDLREVNKRVADIHPTVPNPYTLLSSLAPSRVWYTVLDLKDAFFSLPLAPQSQPLFAFEWHDPEEGYSGQLTWTRLPQGFKNSPTIFDEALHEDLGAPLHDCVGILEQVHGFRTELTDRPLPNAEATWFTDGSSFVRDGHRYAGAAVVTETDTVWAEALPSGTSAQRAELIALTKAPMLGAGKWLNIYTDSRYAFATAHIHGAIYQERGLLMAEGRTIKNKQEILNLLMALWLPAKLAIIHCQGHQKADNPVARGNQKADQAAKAVALTSVPTMTIQLPDPGDPVLPDQTKYSQEKLQ</sequence>
<dbReference type="InterPro" id="IPR012337">
    <property type="entry name" value="RNaseH-like_sf"/>
</dbReference>
<dbReference type="InterPro" id="IPR043128">
    <property type="entry name" value="Rev_trsase/Diguanyl_cyclase"/>
</dbReference>
<gene>
    <name evidence="5" type="primary">LOC128315541</name>
</gene>
<dbReference type="Pfam" id="PF00075">
    <property type="entry name" value="RNase_H"/>
    <property type="match status" value="1"/>
</dbReference>
<dbReference type="Pfam" id="PF00078">
    <property type="entry name" value="RVT_1"/>
    <property type="match status" value="1"/>
</dbReference>
<protein>
    <submittedName>
        <fullName evidence="5">Uncharacterized protein LOC128315541</fullName>
    </submittedName>
</protein>
<dbReference type="Gene3D" id="3.30.420.10">
    <property type="entry name" value="Ribonuclease H-like superfamily/Ribonuclease H"/>
    <property type="match status" value="1"/>
</dbReference>
<dbReference type="RefSeq" id="XP_053078321.1">
    <property type="nucleotide sequence ID" value="XM_053222346.1"/>
</dbReference>
<dbReference type="InterPro" id="IPR002156">
    <property type="entry name" value="RNaseH_domain"/>
</dbReference>